<dbReference type="SUPFAM" id="SSF52540">
    <property type="entry name" value="P-loop containing nucleoside triphosphate hydrolases"/>
    <property type="match status" value="1"/>
</dbReference>
<protein>
    <submittedName>
        <fullName evidence="1">AAA family ATPase</fullName>
    </submittedName>
</protein>
<dbReference type="EMBL" id="JACCEW010000002">
    <property type="protein sequence ID" value="NYT36814.1"/>
    <property type="molecule type" value="Genomic_DNA"/>
</dbReference>
<evidence type="ECO:0000313" key="1">
    <source>
        <dbReference type="EMBL" id="NYT36814.1"/>
    </source>
</evidence>
<sequence>MHPTALFILGHAGVGKSHLTSRFVCQQRMQQRAWCVLDKDVVSECWSGPLLQALGFDPHDRDSPAFKAHVRDLGYQSTLRIARDQLELGLDVILPGPWNRELASGALFESRALGLPPPTQLRHVWMELPAPVRRQRIILRGDPRDQWKLAHWDDYIAALRQPDAVVQGTIPVLDASLPLDAQLAMLQALVA</sequence>
<dbReference type="RefSeq" id="WP_129968747.1">
    <property type="nucleotide sequence ID" value="NZ_JACCEW010000002.1"/>
</dbReference>
<comment type="caution">
    <text evidence="1">The sequence shown here is derived from an EMBL/GenBank/DDBJ whole genome shotgun (WGS) entry which is preliminary data.</text>
</comment>
<dbReference type="Proteomes" id="UP000580517">
    <property type="component" value="Unassembled WGS sequence"/>
</dbReference>
<dbReference type="Pfam" id="PF13671">
    <property type="entry name" value="AAA_33"/>
    <property type="match status" value="1"/>
</dbReference>
<dbReference type="AlphaFoldDB" id="A0A853F856"/>
<reference evidence="1 2" key="1">
    <citation type="submission" date="2020-07" db="EMBL/GenBank/DDBJ databases">
        <title>Taxonomic revisions and descriptions of new bacterial species based on genomic comparisons in the high-G+C-content subgroup of the family Alcaligenaceae.</title>
        <authorList>
            <person name="Szabo A."/>
            <person name="Felfoldi T."/>
        </authorList>
    </citation>
    <scope>NUCLEOTIDE SEQUENCE [LARGE SCALE GENOMIC DNA]</scope>
    <source>
        <strain evidence="1 2">DSM 25264</strain>
    </source>
</reference>
<dbReference type="OrthoDB" id="198115at2"/>
<keyword evidence="2" id="KW-1185">Reference proteome</keyword>
<gene>
    <name evidence="1" type="ORF">H0A68_08000</name>
</gene>
<evidence type="ECO:0000313" key="2">
    <source>
        <dbReference type="Proteomes" id="UP000580517"/>
    </source>
</evidence>
<proteinExistence type="predicted"/>
<accession>A0A853F856</accession>
<name>A0A853F856_9BURK</name>
<dbReference type="Gene3D" id="3.40.50.300">
    <property type="entry name" value="P-loop containing nucleotide triphosphate hydrolases"/>
    <property type="match status" value="1"/>
</dbReference>
<organism evidence="1 2">
    <name type="scientific">Allopusillimonas soli</name>
    <dbReference type="NCBI Taxonomy" id="659016"/>
    <lineage>
        <taxon>Bacteria</taxon>
        <taxon>Pseudomonadati</taxon>
        <taxon>Pseudomonadota</taxon>
        <taxon>Betaproteobacteria</taxon>
        <taxon>Burkholderiales</taxon>
        <taxon>Alcaligenaceae</taxon>
        <taxon>Allopusillimonas</taxon>
    </lineage>
</organism>
<dbReference type="InterPro" id="IPR027417">
    <property type="entry name" value="P-loop_NTPase"/>
</dbReference>